<reference evidence="3 4" key="2">
    <citation type="submission" date="2013-04" db="EMBL/GenBank/DDBJ databases">
        <title>Comparative genomics of 12 strains of Erwinia amylovora identifies a pan-genome with a large conserved core and provides insights into host specificity.</title>
        <authorList>
            <person name="Mann R.A."/>
            <person name="Smits T.H.M."/>
            <person name="Buehlmann A."/>
            <person name="Blom J."/>
            <person name="Goesmann A."/>
            <person name="Frey J.E."/>
            <person name="Plummer K.M."/>
            <person name="Beer S.V."/>
            <person name="Luck J."/>
            <person name="Duffy B."/>
            <person name="Rodoni B."/>
        </authorList>
    </citation>
    <scope>NUCLEOTIDE SEQUENCE [LARGE SCALE GENOMIC DNA]</scope>
    <source>
        <strain evidence="4">CFBP 1232</strain>
    </source>
</reference>
<dbReference type="InterPro" id="IPR007844">
    <property type="entry name" value="AsmA"/>
</dbReference>
<dbReference type="PANTHER" id="PTHR30441:SF4">
    <property type="entry name" value="PROTEIN ASMA"/>
    <property type="match status" value="1"/>
</dbReference>
<dbReference type="Proteomes" id="UP000013111">
    <property type="component" value="Unassembled WGS sequence"/>
</dbReference>
<feature type="compositionally biased region" description="Basic and acidic residues" evidence="1">
    <location>
        <begin position="476"/>
        <end position="486"/>
    </location>
</feature>
<evidence type="ECO:0000313" key="3">
    <source>
        <dbReference type="EMBL" id="CCO94244.1"/>
    </source>
</evidence>
<evidence type="ECO:0000256" key="1">
    <source>
        <dbReference type="SAM" id="MobiDB-lite"/>
    </source>
</evidence>
<feature type="domain" description="AsmA" evidence="2">
    <location>
        <begin position="6"/>
        <end position="202"/>
    </location>
</feature>
<protein>
    <submittedName>
        <fullName evidence="3">Protein asmA</fullName>
    </submittedName>
</protein>
<dbReference type="InterPro" id="IPR052894">
    <property type="entry name" value="AsmA-related"/>
</dbReference>
<proteinExistence type="predicted"/>
<dbReference type="GO" id="GO:0090313">
    <property type="term" value="P:regulation of protein targeting to membrane"/>
    <property type="evidence" value="ECO:0007669"/>
    <property type="project" value="TreeGrafter"/>
</dbReference>
<dbReference type="NCBIfam" id="NF008091">
    <property type="entry name" value="PRK10833.1"/>
    <property type="match status" value="1"/>
</dbReference>
<organism evidence="3 4">
    <name type="scientific">Erwinia amylovora NBRC 12687 = CFBP 1232</name>
    <dbReference type="NCBI Taxonomy" id="1219359"/>
    <lineage>
        <taxon>Bacteria</taxon>
        <taxon>Pseudomonadati</taxon>
        <taxon>Pseudomonadota</taxon>
        <taxon>Gammaproteobacteria</taxon>
        <taxon>Enterobacterales</taxon>
        <taxon>Erwiniaceae</taxon>
        <taxon>Erwinia</taxon>
    </lineage>
</organism>
<feature type="domain" description="AsmA" evidence="2">
    <location>
        <begin position="229"/>
        <end position="505"/>
    </location>
</feature>
<name>A0A831ETT4_ERWAM</name>
<dbReference type="GeneID" id="97606458"/>
<dbReference type="AlphaFoldDB" id="A0A831ETT4"/>
<gene>
    <name evidence="3" type="ORF">BN437_2325</name>
</gene>
<feature type="region of interest" description="Disordered" evidence="1">
    <location>
        <begin position="474"/>
        <end position="495"/>
    </location>
</feature>
<reference evidence="3 4" key="1">
    <citation type="submission" date="2012-11" db="EMBL/GenBank/DDBJ databases">
        <authorList>
            <person name="Linke B."/>
        </authorList>
    </citation>
    <scope>NUCLEOTIDE SEQUENCE [LARGE SCALE GENOMIC DNA]</scope>
    <source>
        <strain evidence="4">CFBP 1232</strain>
    </source>
</reference>
<sequence>MKRFITTLAILLVVVVAGMTALVVLVNPNDFRAYMVRQVEQRSGYHLALNGELRWHVWPQLSILSGPVTVTAPGAQQPVVSAANMRLDVDLLPLFSHQLSVKQVMLKGAVIRLTPDSKSLPPADAPIGPAGSRTFSPSDDVARGWKFDISHLRIADGLLVWQQSNGEQINVRDLNLALDQTQPRQVHIEISSRVHRDQRELQVDLSSELDITDYPRRVNAIIQQLDYQLKGADLPPAGILGKAQMKASWDSLTGRFSLDEINLNANDSQLRGTLSGTLGPHPELLANLHADSIDLDSLLGLSGAIEQDASAAEPRSGHAPVIASVPVTDNVHSVLNALDGQLTLAVDRLRWHQMQANQVLLHAASRQGLLTVDTFKGVGEGGSFSLPGTLDTRSAQTKVTLTPELKQIAMSSLLKGFELPDVVSGSLSLRGRFSGDGLNIAAFKHQWQGQAELSLDNAQFAGLNLMQMVQRAVENSSDKVRGKSDDDTPNPQHLQGSATLQNGVIAFSRLDASSALLNYNSSGSIDLINQQLDVLFGVTITGGWSGDSALVQRLQQLSVPLRVYGPWSAVNYNLKVDQLLRQQARDEARHRLQKWVKRNPDKSDSSDVKKLINEL</sequence>
<evidence type="ECO:0000259" key="2">
    <source>
        <dbReference type="Pfam" id="PF05170"/>
    </source>
</evidence>
<feature type="region of interest" description="Disordered" evidence="1">
    <location>
        <begin position="596"/>
        <end position="615"/>
    </location>
</feature>
<dbReference type="Pfam" id="PF05170">
    <property type="entry name" value="AsmA"/>
    <property type="match status" value="2"/>
</dbReference>
<dbReference type="GO" id="GO:0005886">
    <property type="term" value="C:plasma membrane"/>
    <property type="evidence" value="ECO:0007669"/>
    <property type="project" value="TreeGrafter"/>
</dbReference>
<comment type="caution">
    <text evidence="3">The sequence shown here is derived from an EMBL/GenBank/DDBJ whole genome shotgun (WGS) entry which is preliminary data.</text>
</comment>
<dbReference type="EMBL" id="CAPB01000023">
    <property type="protein sequence ID" value="CCO94244.1"/>
    <property type="molecule type" value="Genomic_DNA"/>
</dbReference>
<dbReference type="PANTHER" id="PTHR30441">
    <property type="entry name" value="DUF748 DOMAIN-CONTAINING PROTEIN"/>
    <property type="match status" value="1"/>
</dbReference>
<feature type="compositionally biased region" description="Basic and acidic residues" evidence="1">
    <location>
        <begin position="598"/>
        <end position="615"/>
    </location>
</feature>
<dbReference type="RefSeq" id="WP_004158335.1">
    <property type="nucleotide sequence ID" value="NZ_BAYW01000003.1"/>
</dbReference>
<evidence type="ECO:0000313" key="4">
    <source>
        <dbReference type="Proteomes" id="UP000013111"/>
    </source>
</evidence>
<accession>A0A831ETT4</accession>